<feature type="region of interest" description="Disordered" evidence="13">
    <location>
        <begin position="301"/>
        <end position="358"/>
    </location>
</feature>
<keyword evidence="18" id="KW-1185">Reference proteome</keyword>
<evidence type="ECO:0000256" key="10">
    <source>
        <dbReference type="ARBA" id="ARBA00023180"/>
    </source>
</evidence>
<dbReference type="GO" id="GO:0050906">
    <property type="term" value="P:detection of stimulus involved in sensory perception"/>
    <property type="evidence" value="ECO:0007669"/>
    <property type="project" value="UniProtKB-ARBA"/>
</dbReference>
<feature type="transmembrane region" description="Helical" evidence="14">
    <location>
        <begin position="400"/>
        <end position="417"/>
    </location>
</feature>
<dbReference type="Pfam" id="PF10613">
    <property type="entry name" value="Lig_chan-Glu_bd"/>
    <property type="match status" value="1"/>
</dbReference>
<protein>
    <submittedName>
        <fullName evidence="19">Glutamate receptor ionotropic, delta-1</fullName>
    </submittedName>
    <submittedName>
        <fullName evidence="17">Ionotropic receptor 213</fullName>
    </submittedName>
</protein>
<dbReference type="Proteomes" id="UP000711488">
    <property type="component" value="Unassembled WGS sequence"/>
</dbReference>
<dbReference type="AlphaFoldDB" id="A0A6A0GWL5"/>
<dbReference type="Gene3D" id="3.40.190.10">
    <property type="entry name" value="Periplasmic binding protein-like II"/>
    <property type="match status" value="1"/>
</dbReference>
<keyword evidence="10" id="KW-0325">Glycoprotein</keyword>
<gene>
    <name evidence="19" type="primary">LOC108671525</name>
    <name evidence="17" type="ORF">HAZT_HAZT008039</name>
</gene>
<keyword evidence="8 14" id="KW-0472">Membrane</keyword>
<evidence type="ECO:0000313" key="17">
    <source>
        <dbReference type="EMBL" id="KAA0190210.1"/>
    </source>
</evidence>
<evidence type="ECO:0000256" key="4">
    <source>
        <dbReference type="ARBA" id="ARBA00022475"/>
    </source>
</evidence>
<feature type="compositionally biased region" description="Polar residues" evidence="13">
    <location>
        <begin position="301"/>
        <end position="316"/>
    </location>
</feature>
<dbReference type="InterPro" id="IPR052192">
    <property type="entry name" value="Insect_Ionotropic_Sensory_Rcpt"/>
</dbReference>
<feature type="transmembrane region" description="Helical" evidence="14">
    <location>
        <begin position="268"/>
        <end position="288"/>
    </location>
</feature>
<comment type="similarity">
    <text evidence="2">Belongs to the glutamate-gated ion channel (TC 1.A.10.1) family.</text>
</comment>
<keyword evidence="7" id="KW-0406">Ion transport</keyword>
<keyword evidence="9 17" id="KW-0675">Receptor</keyword>
<dbReference type="KEGG" id="hazt:108671525"/>
<evidence type="ECO:0000256" key="1">
    <source>
        <dbReference type="ARBA" id="ARBA00004651"/>
    </source>
</evidence>
<reference evidence="19" key="4">
    <citation type="submission" date="2025-04" db="UniProtKB">
        <authorList>
            <consortium name="RefSeq"/>
        </authorList>
    </citation>
    <scope>IDENTIFICATION</scope>
    <source>
        <tissue evidence="19">Whole organism</tissue>
    </source>
</reference>
<keyword evidence="6 14" id="KW-1133">Transmembrane helix</keyword>
<dbReference type="PANTHER" id="PTHR42643:SF24">
    <property type="entry name" value="IONOTROPIC RECEPTOR 60A"/>
    <property type="match status" value="1"/>
</dbReference>
<evidence type="ECO:0000256" key="5">
    <source>
        <dbReference type="ARBA" id="ARBA00022692"/>
    </source>
</evidence>
<evidence type="ECO:0000256" key="7">
    <source>
        <dbReference type="ARBA" id="ARBA00023065"/>
    </source>
</evidence>
<keyword evidence="4" id="KW-1003">Cell membrane</keyword>
<evidence type="ECO:0000256" key="8">
    <source>
        <dbReference type="ARBA" id="ARBA00023136"/>
    </source>
</evidence>
<dbReference type="Gene3D" id="1.10.287.70">
    <property type="match status" value="1"/>
</dbReference>
<dbReference type="EMBL" id="JQDR03013088">
    <property type="protein sequence ID" value="KAA0190210.1"/>
    <property type="molecule type" value="Genomic_DNA"/>
</dbReference>
<evidence type="ECO:0000313" key="19">
    <source>
        <dbReference type="RefSeq" id="XP_047739454.1"/>
    </source>
</evidence>
<evidence type="ECO:0000259" key="15">
    <source>
        <dbReference type="Pfam" id="PF00060"/>
    </source>
</evidence>
<reference evidence="17" key="2">
    <citation type="journal article" date="2018" name="Environ. Sci. Technol.">
        <title>The Toxicogenome of Hyalella azteca: A Model for Sediment Ecotoxicology and Evolutionary Toxicology.</title>
        <authorList>
            <person name="Poynton H.C."/>
            <person name="Hasenbein S."/>
            <person name="Benoit J.B."/>
            <person name="Sepulveda M.S."/>
            <person name="Poelchau M.F."/>
            <person name="Hughes D.S.T."/>
            <person name="Murali S.C."/>
            <person name="Chen S."/>
            <person name="Glastad K.M."/>
            <person name="Goodisman M.A.D."/>
            <person name="Werren J.H."/>
            <person name="Vineis J.H."/>
            <person name="Bowen J.L."/>
            <person name="Friedrich M."/>
            <person name="Jones J."/>
            <person name="Robertson H.M."/>
            <person name="Feyereisen R."/>
            <person name="Mechler-Hickson A."/>
            <person name="Mathers N."/>
            <person name="Lee C.E."/>
            <person name="Colbourne J.K."/>
            <person name="Biales A."/>
            <person name="Johnston J.S."/>
            <person name="Wellborn G.A."/>
            <person name="Rosendale A.J."/>
            <person name="Cridge A.G."/>
            <person name="Munoz-Torres M.C."/>
            <person name="Bain P.A."/>
            <person name="Manny A.R."/>
            <person name="Major K.M."/>
            <person name="Lambert F.N."/>
            <person name="Vulpe C.D."/>
            <person name="Tuck P."/>
            <person name="Blalock B.J."/>
            <person name="Lin Y.Y."/>
            <person name="Smith M.E."/>
            <person name="Ochoa-Acuna H."/>
            <person name="Chen M.M."/>
            <person name="Childers C.P."/>
            <person name="Qu J."/>
            <person name="Dugan S."/>
            <person name="Lee S.L."/>
            <person name="Chao H."/>
            <person name="Dinh H."/>
            <person name="Han Y."/>
            <person name="Doddapaneni H."/>
            <person name="Worley K.C."/>
            <person name="Muzny D.M."/>
            <person name="Gibbs R.A."/>
            <person name="Richards S."/>
        </authorList>
    </citation>
    <scope>NUCLEOTIDE SEQUENCE</scope>
    <source>
        <strain evidence="17">HAZT.00-mixed</strain>
        <tissue evidence="17">Whole organism</tissue>
    </source>
</reference>
<dbReference type="RefSeq" id="XP_047739454.1">
    <property type="nucleotide sequence ID" value="XM_047883498.1"/>
</dbReference>
<evidence type="ECO:0000256" key="12">
    <source>
        <dbReference type="ARBA" id="ARBA00023303"/>
    </source>
</evidence>
<sequence length="633" mass="69187">MCNTSDLVRIFQQVSRESLEHRRVWWAVVGEDAGLPKLLQGLIREGVQMALLVADAAGRYKFYVAEVSPLLGMRMKLLDHPPVLCATPGCSLPPSVGTTHPKAVPALYNSSQMDQNLDELSYRKPDELYRNPDEVYRNFSNRLLVIAALPTITFFNYTADADGKLVPEGGVDVQIVATLAKMLNFRYVISEPTERVWGGPQKDGNITGLVGHVAKRKAHFSMCKITITAERAAVVDFTTAYFTEGYAIVTAAPTIVGQSMSILRPFTYPVWGLLIAAVGMMGPITFTITKVGHSIITNVGQSTHSASPASKNTTDNPPHYGRPAKLGVASSPSPSNGAKKQGFKSPVKPLGLRKEEAPTRGARSREWLPLGTLPEFCFNAFRSVVNQGNLIHVGLDSVKVLFVFWYIFCLIVIYLYSGSLTAGYAVPTYSATIDSLEQVVAAGRRGQMVPLMNFQNSLDTLFKSSPPGSLYRAIADLYVPGVTYAFPVETGARYEALKRGGYTSFNSYGDARALTLQAGRRYFHIGRELFYFQSYGTVLPSGAPYKGVFDDALLRIVEAGLPNRFLEERLQQILGVKLYLQERSAAAGGGGLETSSISLRHTQGAFFVLLGGCGVGFLSLVGEIFLNRRAMRQ</sequence>
<dbReference type="GO" id="GO:0015276">
    <property type="term" value="F:ligand-gated monoatomic ion channel activity"/>
    <property type="evidence" value="ECO:0007669"/>
    <property type="project" value="InterPro"/>
</dbReference>
<feature type="transmembrane region" description="Helical" evidence="14">
    <location>
        <begin position="604"/>
        <end position="626"/>
    </location>
</feature>
<keyword evidence="5 14" id="KW-0812">Transmembrane</keyword>
<dbReference type="GeneID" id="108671525"/>
<dbReference type="InterPro" id="IPR019594">
    <property type="entry name" value="Glu/Gly-bd"/>
</dbReference>
<dbReference type="InterPro" id="IPR001320">
    <property type="entry name" value="Iontro_rcpt_C"/>
</dbReference>
<dbReference type="Proteomes" id="UP000694843">
    <property type="component" value="Unplaced"/>
</dbReference>
<evidence type="ECO:0000256" key="13">
    <source>
        <dbReference type="SAM" id="MobiDB-lite"/>
    </source>
</evidence>
<dbReference type="SUPFAM" id="SSF53850">
    <property type="entry name" value="Periplasmic binding protein-like II"/>
    <property type="match status" value="1"/>
</dbReference>
<evidence type="ECO:0000256" key="2">
    <source>
        <dbReference type="ARBA" id="ARBA00008685"/>
    </source>
</evidence>
<evidence type="ECO:0000259" key="16">
    <source>
        <dbReference type="Pfam" id="PF10613"/>
    </source>
</evidence>
<keyword evidence="12" id="KW-0407">Ion channel</keyword>
<keyword evidence="3" id="KW-0813">Transport</keyword>
<accession>A0A6A0GWL5</accession>
<organism evidence="17">
    <name type="scientific">Hyalella azteca</name>
    <name type="common">Amphipod</name>
    <dbReference type="NCBI Taxonomy" id="294128"/>
    <lineage>
        <taxon>Eukaryota</taxon>
        <taxon>Metazoa</taxon>
        <taxon>Ecdysozoa</taxon>
        <taxon>Arthropoda</taxon>
        <taxon>Crustacea</taxon>
        <taxon>Multicrustacea</taxon>
        <taxon>Malacostraca</taxon>
        <taxon>Eumalacostraca</taxon>
        <taxon>Peracarida</taxon>
        <taxon>Amphipoda</taxon>
        <taxon>Senticaudata</taxon>
        <taxon>Talitrida</taxon>
        <taxon>Talitroidea</taxon>
        <taxon>Hyalellidae</taxon>
        <taxon>Hyalella</taxon>
    </lineage>
</organism>
<dbReference type="PANTHER" id="PTHR42643">
    <property type="entry name" value="IONOTROPIC RECEPTOR 20A-RELATED"/>
    <property type="match status" value="1"/>
</dbReference>
<dbReference type="OrthoDB" id="6348242at2759"/>
<proteinExistence type="inferred from homology"/>
<reference evidence="17" key="3">
    <citation type="submission" date="2019-06" db="EMBL/GenBank/DDBJ databases">
        <authorList>
            <person name="Poynton C."/>
            <person name="Hasenbein S."/>
            <person name="Benoit J.B."/>
            <person name="Sepulveda M.S."/>
            <person name="Poelchau M.F."/>
            <person name="Murali S.C."/>
            <person name="Chen S."/>
            <person name="Glastad K.M."/>
            <person name="Werren J.H."/>
            <person name="Vineis J.H."/>
            <person name="Bowen J.L."/>
            <person name="Friedrich M."/>
            <person name="Jones J."/>
            <person name="Robertson H.M."/>
            <person name="Feyereisen R."/>
            <person name="Mechler-Hickson A."/>
            <person name="Mathers N."/>
            <person name="Lee C.E."/>
            <person name="Colbourne J.K."/>
            <person name="Biales A."/>
            <person name="Johnston J.S."/>
            <person name="Wellborn G.A."/>
            <person name="Rosendale A.J."/>
            <person name="Cridge A.G."/>
            <person name="Munoz-Torres M.C."/>
            <person name="Bain P.A."/>
            <person name="Manny A.R."/>
            <person name="Major K.M."/>
            <person name="Lambert F.N."/>
            <person name="Vulpe C.D."/>
            <person name="Tuck P."/>
            <person name="Blalock B.J."/>
            <person name="Lin Y.-Y."/>
            <person name="Smith M.E."/>
            <person name="Ochoa-Acuna H."/>
            <person name="Chen M.-J.M."/>
            <person name="Childers C.P."/>
            <person name="Qu J."/>
            <person name="Dugan S."/>
            <person name="Lee S.L."/>
            <person name="Chao H."/>
            <person name="Dinh H."/>
            <person name="Han Y."/>
            <person name="Doddapaneni H."/>
            <person name="Worley K.C."/>
            <person name="Muzny D.M."/>
            <person name="Gibbs R.A."/>
            <person name="Richards S."/>
        </authorList>
    </citation>
    <scope>NUCLEOTIDE SEQUENCE</scope>
    <source>
        <strain evidence="17">HAZT.00-mixed</strain>
        <tissue evidence="17">Whole organism</tissue>
    </source>
</reference>
<name>A0A6A0GWL5_HYAAZ</name>
<dbReference type="Pfam" id="PF00060">
    <property type="entry name" value="Lig_chan"/>
    <property type="match status" value="1"/>
</dbReference>
<evidence type="ECO:0000256" key="6">
    <source>
        <dbReference type="ARBA" id="ARBA00022989"/>
    </source>
</evidence>
<comment type="subcellular location">
    <subcellularLocation>
        <location evidence="1">Cell membrane</location>
        <topology evidence="1">Multi-pass membrane protein</topology>
    </subcellularLocation>
</comment>
<evidence type="ECO:0000313" key="18">
    <source>
        <dbReference type="Proteomes" id="UP000694843"/>
    </source>
</evidence>
<dbReference type="GO" id="GO:0005886">
    <property type="term" value="C:plasma membrane"/>
    <property type="evidence" value="ECO:0007669"/>
    <property type="project" value="UniProtKB-SubCell"/>
</dbReference>
<evidence type="ECO:0000256" key="3">
    <source>
        <dbReference type="ARBA" id="ARBA00022448"/>
    </source>
</evidence>
<evidence type="ECO:0000256" key="11">
    <source>
        <dbReference type="ARBA" id="ARBA00023286"/>
    </source>
</evidence>
<reference evidence="17" key="1">
    <citation type="submission" date="2014-08" db="EMBL/GenBank/DDBJ databases">
        <authorList>
            <person name="Murali S."/>
            <person name="Richards S."/>
            <person name="Bandaranaike D."/>
            <person name="Bellair M."/>
            <person name="Blankenburg K."/>
            <person name="Chao H."/>
            <person name="Dinh H."/>
            <person name="Doddapaneni H."/>
            <person name="Dugan-Rocha S."/>
            <person name="Elkadiri S."/>
            <person name="Gnanaolivu R."/>
            <person name="Hughes D."/>
            <person name="Lee S."/>
            <person name="Li M."/>
            <person name="Ming W."/>
            <person name="Munidasa M."/>
            <person name="Muniz J."/>
            <person name="Nguyen L."/>
            <person name="Osuji N."/>
            <person name="Pu L.-L."/>
            <person name="Puazo M."/>
            <person name="Skinner E."/>
            <person name="Qu C."/>
            <person name="Quiroz J."/>
            <person name="Raj R."/>
            <person name="Weissenberger G."/>
            <person name="Xin Y."/>
            <person name="Zou X."/>
            <person name="Han Y."/>
            <person name="Worley K."/>
            <person name="Muzny D."/>
            <person name="Gibbs R."/>
        </authorList>
    </citation>
    <scope>NUCLEOTIDE SEQUENCE</scope>
    <source>
        <strain evidence="17">HAZT.00-mixed</strain>
        <tissue evidence="17">Whole organism</tissue>
    </source>
</reference>
<keyword evidence="11" id="KW-1071">Ligand-gated ion channel</keyword>
<evidence type="ECO:0000256" key="9">
    <source>
        <dbReference type="ARBA" id="ARBA00023170"/>
    </source>
</evidence>
<evidence type="ECO:0000256" key="14">
    <source>
        <dbReference type="SAM" id="Phobius"/>
    </source>
</evidence>
<dbReference type="OMA" id="TTWISIC"/>
<feature type="domain" description="Ionotropic glutamate receptor C-terminal" evidence="15">
    <location>
        <begin position="380"/>
        <end position="613"/>
    </location>
</feature>
<feature type="domain" description="Ionotropic glutamate receptor L-glutamate and glycine-binding" evidence="16">
    <location>
        <begin position="170"/>
        <end position="253"/>
    </location>
</feature>